<keyword evidence="7 10" id="KW-0119">Carbohydrate metabolism</keyword>
<proteinExistence type="inferred from homology"/>
<dbReference type="EC" id="2.4.1.25" evidence="3 10"/>
<dbReference type="KEGG" id="tsph:KIH39_22190"/>
<dbReference type="GO" id="GO:0005975">
    <property type="term" value="P:carbohydrate metabolic process"/>
    <property type="evidence" value="ECO:0007669"/>
    <property type="project" value="InterPro"/>
</dbReference>
<evidence type="ECO:0000313" key="12">
    <source>
        <dbReference type="Proteomes" id="UP000676194"/>
    </source>
</evidence>
<evidence type="ECO:0000256" key="9">
    <source>
        <dbReference type="ARBA" id="ARBA00031501"/>
    </source>
</evidence>
<comment type="catalytic activity">
    <reaction evidence="1 10">
        <text>Transfers a segment of a (1-&gt;4)-alpha-D-glucan to a new position in an acceptor, which may be glucose or a (1-&gt;4)-alpha-D-glucan.</text>
        <dbReference type="EC" id="2.4.1.25"/>
    </reaction>
</comment>
<evidence type="ECO:0000256" key="6">
    <source>
        <dbReference type="ARBA" id="ARBA00022679"/>
    </source>
</evidence>
<accession>A0A8E6B440</accession>
<dbReference type="Proteomes" id="UP000676194">
    <property type="component" value="Chromosome"/>
</dbReference>
<dbReference type="EMBL" id="CP074694">
    <property type="protein sequence ID" value="QVL31527.1"/>
    <property type="molecule type" value="Genomic_DNA"/>
</dbReference>
<evidence type="ECO:0000256" key="4">
    <source>
        <dbReference type="ARBA" id="ARBA00020295"/>
    </source>
</evidence>
<keyword evidence="6 10" id="KW-0808">Transferase</keyword>
<reference evidence="11" key="1">
    <citation type="submission" date="2021-05" db="EMBL/GenBank/DDBJ databases">
        <title>Complete genome sequence of the cellulolytic planctomycete Telmatocola sphagniphila SP2T and characterization of the first cellulase from planctomycetes.</title>
        <authorList>
            <person name="Rakitin A.L."/>
            <person name="Beletsky A.V."/>
            <person name="Naumoff D.G."/>
            <person name="Kulichevskaya I.S."/>
            <person name="Mardanov A.V."/>
            <person name="Ravin N.V."/>
            <person name="Dedysh S.N."/>
        </authorList>
    </citation>
    <scope>NUCLEOTIDE SEQUENCE</scope>
    <source>
        <strain evidence="11">SP2T</strain>
    </source>
</reference>
<dbReference type="NCBIfam" id="NF011079">
    <property type="entry name" value="PRK14508.1-2"/>
    <property type="match status" value="1"/>
</dbReference>
<dbReference type="PANTHER" id="PTHR32438:SF5">
    <property type="entry name" value="4-ALPHA-GLUCANOTRANSFERASE DPE1, CHLOROPLASTIC_AMYLOPLASTIC"/>
    <property type="match status" value="1"/>
</dbReference>
<dbReference type="GO" id="GO:0004134">
    <property type="term" value="F:4-alpha-glucanotransferase activity"/>
    <property type="evidence" value="ECO:0007669"/>
    <property type="project" value="UniProtKB-EC"/>
</dbReference>
<protein>
    <recommendedName>
        <fullName evidence="4 10">4-alpha-glucanotransferase</fullName>
        <ecNumber evidence="3 10">2.4.1.25</ecNumber>
    </recommendedName>
    <alternativeName>
        <fullName evidence="8 10">Amylomaltase</fullName>
    </alternativeName>
    <alternativeName>
        <fullName evidence="9 10">Disproportionating enzyme</fullName>
    </alternativeName>
</protein>
<dbReference type="AlphaFoldDB" id="A0A8E6B440"/>
<dbReference type="InterPro" id="IPR003385">
    <property type="entry name" value="Glyco_hydro_77"/>
</dbReference>
<evidence type="ECO:0000256" key="5">
    <source>
        <dbReference type="ARBA" id="ARBA00022676"/>
    </source>
</evidence>
<sequence>MSQNKIPRSSGILLHPTSLPGPFGIGDLGPAAYIWVEALAKANQRFWQILPLGPTGYGDSPYQCFSAFAGNANLISPELLEREELLRAEDISPPQFLTERIEYGRVIPYKQKLLRHAYENFQHFSTGGIKSAYESFCHEKRVWLDDYALFMALKDARKGESWTTWPREFLLRDGNRQVLEFTRKELELEIGFYKFTQFLFFRQWQSLREHARRNGISIVGDIPIFVAPDSADVWANSRLFLLDGQLKPRVVAGVPPDYFSPTGQLWGNPVYDWDAMAENGYQWWIDRLRATFEMVDYVRLDHFRGFCAAWHVPVDHLTAEKGKWVPGPGEKLFHIFRDTFQDLPIIAEDLGEITPDVYQLRDNFQLPGMKVLQFAFDEPKNAFLPCNYTSPNCVVYTGTHDNDTNLGWYKTLPESGRKFLRTYLGHDSQDVSWDLIRMAWSSVADLAIVPFQDVLNLGHEARMNTPGKPDDNWQWRFHGMHLHSPAFERLSELTALYNRVPK</sequence>
<evidence type="ECO:0000256" key="10">
    <source>
        <dbReference type="RuleBase" id="RU361207"/>
    </source>
</evidence>
<dbReference type="InterPro" id="IPR017853">
    <property type="entry name" value="GH"/>
</dbReference>
<evidence type="ECO:0000256" key="7">
    <source>
        <dbReference type="ARBA" id="ARBA00023277"/>
    </source>
</evidence>
<dbReference type="SUPFAM" id="SSF51445">
    <property type="entry name" value="(Trans)glycosidases"/>
    <property type="match status" value="1"/>
</dbReference>
<dbReference type="NCBIfam" id="TIGR00217">
    <property type="entry name" value="malQ"/>
    <property type="match status" value="1"/>
</dbReference>
<name>A0A8E6B440_9BACT</name>
<gene>
    <name evidence="11" type="primary">malQ</name>
    <name evidence="11" type="ORF">KIH39_22190</name>
</gene>
<dbReference type="NCBIfam" id="NF011080">
    <property type="entry name" value="PRK14508.1-3"/>
    <property type="match status" value="1"/>
</dbReference>
<organism evidence="11 12">
    <name type="scientific">Telmatocola sphagniphila</name>
    <dbReference type="NCBI Taxonomy" id="1123043"/>
    <lineage>
        <taxon>Bacteria</taxon>
        <taxon>Pseudomonadati</taxon>
        <taxon>Planctomycetota</taxon>
        <taxon>Planctomycetia</taxon>
        <taxon>Gemmatales</taxon>
        <taxon>Gemmataceae</taxon>
    </lineage>
</organism>
<comment type="similarity">
    <text evidence="2 10">Belongs to the disproportionating enzyme family.</text>
</comment>
<dbReference type="RefSeq" id="WP_213495496.1">
    <property type="nucleotide sequence ID" value="NZ_CP074694.1"/>
</dbReference>
<dbReference type="PANTHER" id="PTHR32438">
    <property type="entry name" value="4-ALPHA-GLUCANOTRANSFERASE DPE1, CHLOROPLASTIC/AMYLOPLASTIC"/>
    <property type="match status" value="1"/>
</dbReference>
<dbReference type="Pfam" id="PF02446">
    <property type="entry name" value="Glyco_hydro_77"/>
    <property type="match status" value="1"/>
</dbReference>
<evidence type="ECO:0000256" key="1">
    <source>
        <dbReference type="ARBA" id="ARBA00000439"/>
    </source>
</evidence>
<evidence type="ECO:0000256" key="2">
    <source>
        <dbReference type="ARBA" id="ARBA00005684"/>
    </source>
</evidence>
<keyword evidence="5 10" id="KW-0328">Glycosyltransferase</keyword>
<evidence type="ECO:0000256" key="8">
    <source>
        <dbReference type="ARBA" id="ARBA00031423"/>
    </source>
</evidence>
<evidence type="ECO:0000313" key="11">
    <source>
        <dbReference type="EMBL" id="QVL31527.1"/>
    </source>
</evidence>
<keyword evidence="12" id="KW-1185">Reference proteome</keyword>
<dbReference type="Gene3D" id="3.20.20.80">
    <property type="entry name" value="Glycosidases"/>
    <property type="match status" value="1"/>
</dbReference>
<evidence type="ECO:0000256" key="3">
    <source>
        <dbReference type="ARBA" id="ARBA00012560"/>
    </source>
</evidence>